<organism evidence="2 3">
    <name type="scientific">Actomonas aquatica</name>
    <dbReference type="NCBI Taxonomy" id="2866162"/>
    <lineage>
        <taxon>Bacteria</taxon>
        <taxon>Pseudomonadati</taxon>
        <taxon>Verrucomicrobiota</taxon>
        <taxon>Opitutia</taxon>
        <taxon>Opitutales</taxon>
        <taxon>Opitutaceae</taxon>
        <taxon>Actomonas</taxon>
    </lineage>
</organism>
<feature type="transmembrane region" description="Helical" evidence="1">
    <location>
        <begin position="285"/>
        <end position="303"/>
    </location>
</feature>
<dbReference type="RefSeq" id="WP_221032413.1">
    <property type="nucleotide sequence ID" value="NZ_CP139781.1"/>
</dbReference>
<reference evidence="2 3" key="1">
    <citation type="submission" date="2021-08" db="EMBL/GenBank/DDBJ databases">
        <authorList>
            <person name="Zhang D."/>
            <person name="Zhang A."/>
            <person name="Wang L."/>
        </authorList>
    </citation>
    <scope>NUCLEOTIDE SEQUENCE [LARGE SCALE GENOMIC DNA]</scope>
    <source>
        <strain evidence="2 3">WL0086</strain>
    </source>
</reference>
<gene>
    <name evidence="2" type="ORF">K1X11_002665</name>
</gene>
<keyword evidence="3" id="KW-1185">Reference proteome</keyword>
<evidence type="ECO:0000313" key="2">
    <source>
        <dbReference type="EMBL" id="WRQ88291.1"/>
    </source>
</evidence>
<evidence type="ECO:0000313" key="3">
    <source>
        <dbReference type="Proteomes" id="UP000738431"/>
    </source>
</evidence>
<keyword evidence="2" id="KW-0808">Transferase</keyword>
<evidence type="ECO:0000256" key="1">
    <source>
        <dbReference type="SAM" id="Phobius"/>
    </source>
</evidence>
<dbReference type="EMBL" id="CP139781">
    <property type="protein sequence ID" value="WRQ88291.1"/>
    <property type="molecule type" value="Genomic_DNA"/>
</dbReference>
<keyword evidence="1" id="KW-1133">Transmembrane helix</keyword>
<feature type="transmembrane region" description="Helical" evidence="1">
    <location>
        <begin position="390"/>
        <end position="414"/>
    </location>
</feature>
<sequence length="610" mass="66768">MPLLERLAADPRRCWAVVGAMALIPLVIGFGLFTPDALRAKLFDFGYGIMTVSVLLLAVALIRLLVRARASIRSRLVGLLTTLLAVGAVWLWVISGDEPGYKVLMDEPALQATALHLQETRQVGTTALAFYHGNDLRTQVRFLDKRPYAYAFVLSVLHDVVGYAESNAFVLNRLALALFLLCTYLLAVRAAGLMAGLVALALLCTLPLLSQTANSAGMEMFNLALLSLTALLAGRWLERPSSARLDALCFATVLLAQSRYESAAYVVAVGLVILLAWIRARRPILSWGLLLTPWLLIPSAWLHRFVAAQPVLWELQEGQTSRFDPAFFSSNLRGAWNYLSNLSPDLPNSPAIFGVGVLAVLVLAVWWFRPAGRSTFWQALRSGQPLAPRASFAVVLLGFGLIVGLNLLLLQFYYWARLDDYLACRFSLPFMWWLVLAAVGALALHGRRSGRGGRVVPLAIAMLAVVGPTLGLHTLPARAERVYTVSNLVTQEIDWERNAAAALAVPRHQLLVLSNKSALPWILQGVPALEQPLSPQQWAELHTNVSAGAVPFLLLSQRLTRASADATWTVNDGDRPPAGWEVRVLGETIIGQRLIRLVQLIPQPTDSASL</sequence>
<feature type="transmembrane region" description="Helical" evidence="1">
    <location>
        <begin position="45"/>
        <end position="64"/>
    </location>
</feature>
<proteinExistence type="predicted"/>
<feature type="transmembrane region" description="Helical" evidence="1">
    <location>
        <begin position="175"/>
        <end position="208"/>
    </location>
</feature>
<protein>
    <submittedName>
        <fullName evidence="2">Glycosyltransferase family 39 protein</fullName>
        <ecNumber evidence="2">2.4.-.-</ecNumber>
    </submittedName>
</protein>
<feature type="transmembrane region" description="Helical" evidence="1">
    <location>
        <begin position="76"/>
        <end position="95"/>
    </location>
</feature>
<name>A0ABZ1C9Z3_9BACT</name>
<feature type="transmembrane region" description="Helical" evidence="1">
    <location>
        <begin position="351"/>
        <end position="369"/>
    </location>
</feature>
<feature type="transmembrane region" description="Helical" evidence="1">
    <location>
        <begin position="456"/>
        <end position="475"/>
    </location>
</feature>
<keyword evidence="1" id="KW-0812">Transmembrane</keyword>
<accession>A0ABZ1C9Z3</accession>
<feature type="transmembrane region" description="Helical" evidence="1">
    <location>
        <begin position="262"/>
        <end position="278"/>
    </location>
</feature>
<reference evidence="2 3" key="2">
    <citation type="submission" date="2023-12" db="EMBL/GenBank/DDBJ databases">
        <title>Description of an unclassified Opitutus bacterium of Verrucomicrobiota.</title>
        <authorList>
            <person name="Zhang D.-F."/>
        </authorList>
    </citation>
    <scope>NUCLEOTIDE SEQUENCE [LARGE SCALE GENOMIC DNA]</scope>
    <source>
        <strain evidence="2 3">WL0086</strain>
    </source>
</reference>
<dbReference type="EC" id="2.4.-.-" evidence="2"/>
<feature type="transmembrane region" description="Helical" evidence="1">
    <location>
        <begin position="426"/>
        <end position="444"/>
    </location>
</feature>
<dbReference type="GO" id="GO:0016757">
    <property type="term" value="F:glycosyltransferase activity"/>
    <property type="evidence" value="ECO:0007669"/>
    <property type="project" value="UniProtKB-KW"/>
</dbReference>
<keyword evidence="2" id="KW-0328">Glycosyltransferase</keyword>
<feature type="transmembrane region" description="Helical" evidence="1">
    <location>
        <begin position="14"/>
        <end position="33"/>
    </location>
</feature>
<dbReference type="Proteomes" id="UP000738431">
    <property type="component" value="Chromosome"/>
</dbReference>
<keyword evidence="1" id="KW-0472">Membrane</keyword>